<proteinExistence type="predicted"/>
<evidence type="ECO:0000313" key="2">
    <source>
        <dbReference type="Proteomes" id="UP000218209"/>
    </source>
</evidence>
<name>A0A1X6NSC0_PORUM</name>
<organism evidence="1 2">
    <name type="scientific">Porphyra umbilicalis</name>
    <name type="common">Purple laver</name>
    <name type="synonym">Red alga</name>
    <dbReference type="NCBI Taxonomy" id="2786"/>
    <lineage>
        <taxon>Eukaryota</taxon>
        <taxon>Rhodophyta</taxon>
        <taxon>Bangiophyceae</taxon>
        <taxon>Bangiales</taxon>
        <taxon>Bangiaceae</taxon>
        <taxon>Porphyra</taxon>
    </lineage>
</organism>
<keyword evidence="2" id="KW-1185">Reference proteome</keyword>
<evidence type="ECO:0000313" key="1">
    <source>
        <dbReference type="EMBL" id="OSX71504.1"/>
    </source>
</evidence>
<gene>
    <name evidence="1" type="ORF">BU14_0526s0005</name>
</gene>
<protein>
    <submittedName>
        <fullName evidence="1">Uncharacterized protein</fullName>
    </submittedName>
</protein>
<dbReference type="EMBL" id="KV919129">
    <property type="protein sequence ID" value="OSX71504.1"/>
    <property type="molecule type" value="Genomic_DNA"/>
</dbReference>
<sequence length="114" mass="12698">MQTTTMLGSKALRRTSERYWRADGSASNSSVAFCIACERAYEQYQETVAACQDDDQAIAAIDGRRPAERLPWRYDRKHPHLKTCMFMDPTMLVVNADGRGDDKIHSSPASGSPA</sequence>
<accession>A0A1X6NSC0</accession>
<dbReference type="Proteomes" id="UP000218209">
    <property type="component" value="Unassembled WGS sequence"/>
</dbReference>
<dbReference type="AlphaFoldDB" id="A0A1X6NSC0"/>
<reference evidence="1 2" key="1">
    <citation type="submission" date="2017-03" db="EMBL/GenBank/DDBJ databases">
        <title>WGS assembly of Porphyra umbilicalis.</title>
        <authorList>
            <person name="Brawley S.H."/>
            <person name="Blouin N.A."/>
            <person name="Ficko-Blean E."/>
            <person name="Wheeler G.L."/>
            <person name="Lohr M."/>
            <person name="Goodson H.V."/>
            <person name="Jenkins J.W."/>
            <person name="Blaby-Haas C.E."/>
            <person name="Helliwell K.E."/>
            <person name="Chan C."/>
            <person name="Marriage T."/>
            <person name="Bhattacharya D."/>
            <person name="Klein A.S."/>
            <person name="Badis Y."/>
            <person name="Brodie J."/>
            <person name="Cao Y."/>
            <person name="Collen J."/>
            <person name="Dittami S.M."/>
            <person name="Gachon C.M."/>
            <person name="Green B.R."/>
            <person name="Karpowicz S."/>
            <person name="Kim J.W."/>
            <person name="Kudahl U."/>
            <person name="Lin S."/>
            <person name="Michel G."/>
            <person name="Mittag M."/>
            <person name="Olson B.J."/>
            <person name="Pangilinan J."/>
            <person name="Peng Y."/>
            <person name="Qiu H."/>
            <person name="Shu S."/>
            <person name="Singer J.T."/>
            <person name="Smith A.G."/>
            <person name="Sprecher B.N."/>
            <person name="Wagner V."/>
            <person name="Wang W."/>
            <person name="Wang Z.-Y."/>
            <person name="Yan J."/>
            <person name="Yarish C."/>
            <person name="Zoeuner-Riek S."/>
            <person name="Zhuang Y."/>
            <person name="Zou Y."/>
            <person name="Lindquist E.A."/>
            <person name="Grimwood J."/>
            <person name="Barry K."/>
            <person name="Rokhsar D.S."/>
            <person name="Schmutz J."/>
            <person name="Stiller J.W."/>
            <person name="Grossman A.R."/>
            <person name="Prochnik S.E."/>
        </authorList>
    </citation>
    <scope>NUCLEOTIDE SEQUENCE [LARGE SCALE GENOMIC DNA]</scope>
    <source>
        <strain evidence="1">4086291</strain>
    </source>
</reference>